<sequence>MAHRREDGFLVVGEAVDGIRVQEEGVSITVQDKDVRVMQNDVEIKGDTKENESLAGRKSVRRFRGIKSTRSVRSRGKNQLHDVCMEWNAEISEMAEETGLNMPPTLP</sequence>
<reference evidence="1 3" key="1">
    <citation type="submission" date="2024-02" db="EMBL/GenBank/DDBJ databases">
        <authorList>
            <person name="Vignale AGUSTIN F."/>
            <person name="Sosa J E."/>
            <person name="Modenutti C."/>
        </authorList>
    </citation>
    <scope>NUCLEOTIDE SEQUENCE [LARGE SCALE GENOMIC DNA]</scope>
</reference>
<accession>A0ABC8SU28</accession>
<evidence type="ECO:0000313" key="1">
    <source>
        <dbReference type="EMBL" id="CAK9159416.1"/>
    </source>
</evidence>
<dbReference type="EMBL" id="CAUOFW020007020">
    <property type="protein sequence ID" value="CAK9177293.1"/>
    <property type="molecule type" value="Genomic_DNA"/>
</dbReference>
<keyword evidence="3" id="KW-1185">Reference proteome</keyword>
<organism evidence="1 3">
    <name type="scientific">Ilex paraguariensis</name>
    <name type="common">yerba mate</name>
    <dbReference type="NCBI Taxonomy" id="185542"/>
    <lineage>
        <taxon>Eukaryota</taxon>
        <taxon>Viridiplantae</taxon>
        <taxon>Streptophyta</taxon>
        <taxon>Embryophyta</taxon>
        <taxon>Tracheophyta</taxon>
        <taxon>Spermatophyta</taxon>
        <taxon>Magnoliopsida</taxon>
        <taxon>eudicotyledons</taxon>
        <taxon>Gunneridae</taxon>
        <taxon>Pentapetalae</taxon>
        <taxon>asterids</taxon>
        <taxon>campanulids</taxon>
        <taxon>Aquifoliales</taxon>
        <taxon>Aquifoliaceae</taxon>
        <taxon>Ilex</taxon>
    </lineage>
</organism>
<name>A0ABC8SU28_9AQUA</name>
<gene>
    <name evidence="1" type="ORF">ILEXP_LOCUS28113</name>
    <name evidence="2" type="ORF">ILEXP_LOCUS47172</name>
</gene>
<dbReference type="AlphaFoldDB" id="A0ABC8SU28"/>
<proteinExistence type="predicted"/>
<dbReference type="Proteomes" id="UP001642360">
    <property type="component" value="Unassembled WGS sequence"/>
</dbReference>
<dbReference type="EMBL" id="CAUOFW020003354">
    <property type="protein sequence ID" value="CAK9159416.1"/>
    <property type="molecule type" value="Genomic_DNA"/>
</dbReference>
<evidence type="ECO:0000313" key="2">
    <source>
        <dbReference type="EMBL" id="CAK9177293.1"/>
    </source>
</evidence>
<evidence type="ECO:0000313" key="3">
    <source>
        <dbReference type="Proteomes" id="UP001642360"/>
    </source>
</evidence>
<comment type="caution">
    <text evidence="1">The sequence shown here is derived from an EMBL/GenBank/DDBJ whole genome shotgun (WGS) entry which is preliminary data.</text>
</comment>
<protein>
    <submittedName>
        <fullName evidence="1">Uncharacterized protein</fullName>
    </submittedName>
</protein>